<dbReference type="RefSeq" id="WP_076724263.1">
    <property type="nucleotide sequence ID" value="NZ_JABWTC010000030.1"/>
</dbReference>
<dbReference type="AlphaFoldDB" id="A0A1V2DSY1"/>
<dbReference type="PRINTS" id="PR01483">
    <property type="entry name" value="FASYNTHASE"/>
</dbReference>
<proteinExistence type="predicted"/>
<accession>A0A1V2DSY1</accession>
<dbReference type="GO" id="GO:0006633">
    <property type="term" value="P:fatty acid biosynthetic process"/>
    <property type="evidence" value="ECO:0007669"/>
    <property type="project" value="InterPro"/>
</dbReference>
<dbReference type="Pfam" id="PF01575">
    <property type="entry name" value="MaoC_dehydratas"/>
    <property type="match status" value="1"/>
</dbReference>
<evidence type="ECO:0000313" key="4">
    <source>
        <dbReference type="Proteomes" id="UP000189339"/>
    </source>
</evidence>
<evidence type="ECO:0000313" key="3">
    <source>
        <dbReference type="EMBL" id="ONF43743.1"/>
    </source>
</evidence>
<dbReference type="InterPro" id="IPR003965">
    <property type="entry name" value="Fatty_acid_synthase"/>
</dbReference>
<dbReference type="STRING" id="135739.BTO32_08795"/>
<dbReference type="InterPro" id="IPR002539">
    <property type="entry name" value="MaoC-like_dom"/>
</dbReference>
<evidence type="ECO:0000256" key="1">
    <source>
        <dbReference type="SAM" id="MobiDB-lite"/>
    </source>
</evidence>
<dbReference type="Gene3D" id="3.10.129.10">
    <property type="entry name" value="Hotdog Thioesterase"/>
    <property type="match status" value="1"/>
</dbReference>
<organism evidence="3 4">
    <name type="scientific">Marinobacter lutaoensis</name>
    <dbReference type="NCBI Taxonomy" id="135739"/>
    <lineage>
        <taxon>Bacteria</taxon>
        <taxon>Pseudomonadati</taxon>
        <taxon>Pseudomonadota</taxon>
        <taxon>Gammaproteobacteria</taxon>
        <taxon>Pseudomonadales</taxon>
        <taxon>Marinobacteraceae</taxon>
        <taxon>Marinobacter</taxon>
    </lineage>
</organism>
<feature type="region of interest" description="Disordered" evidence="1">
    <location>
        <begin position="157"/>
        <end position="177"/>
    </location>
</feature>
<gene>
    <name evidence="3" type="ORF">BTO32_08795</name>
</gene>
<dbReference type="PANTHER" id="PTHR43841:SF1">
    <property type="entry name" value="3-HYDROXYACYL-THIOESTER DEHYDRATASE X"/>
    <property type="match status" value="1"/>
</dbReference>
<dbReference type="SUPFAM" id="SSF54637">
    <property type="entry name" value="Thioesterase/thiol ester dehydrase-isomerase"/>
    <property type="match status" value="1"/>
</dbReference>
<keyword evidence="4" id="KW-1185">Reference proteome</keyword>
<protein>
    <recommendedName>
        <fullName evidence="2">MaoC-like domain-containing protein</fullName>
    </recommendedName>
</protein>
<evidence type="ECO:0000259" key="2">
    <source>
        <dbReference type="Pfam" id="PF01575"/>
    </source>
</evidence>
<dbReference type="GO" id="GO:0005835">
    <property type="term" value="C:fatty acid synthase complex"/>
    <property type="evidence" value="ECO:0007669"/>
    <property type="project" value="InterPro"/>
</dbReference>
<comment type="caution">
    <text evidence="3">The sequence shown here is derived from an EMBL/GenBank/DDBJ whole genome shotgun (WGS) entry which is preliminary data.</text>
</comment>
<dbReference type="InterPro" id="IPR029069">
    <property type="entry name" value="HotDog_dom_sf"/>
</dbReference>
<sequence>MPASLIFRHAPPPLLPLFARAFRRRPKVDPDTLTLPALEARLLGTASVTPALANYRSLCGFPGGSQLPATWPHILAFPLHLRLLTDTTFPLPLLGLVHLRNRIVQHRAIAEGEALDIRVYLGNWVRSHRGIEFDLVTDVMVAGRTVWQETSTNLYRQAKPEATESRGQTQPGDLPRYPNSLEVRADAALGRRYGAVSGDRNPIHLHPVTARLFGFPRAIAHGMWSQAHCLALLQQQPEWRGSPFAVACQFKKPLLLPGTAQLNWKTDTSGWAFQLLNRQGDAPHLSGRIDWL</sequence>
<dbReference type="GO" id="GO:0004312">
    <property type="term" value="F:fatty acid synthase activity"/>
    <property type="evidence" value="ECO:0007669"/>
    <property type="project" value="InterPro"/>
</dbReference>
<reference evidence="3 4" key="1">
    <citation type="submission" date="2016-12" db="EMBL/GenBank/DDBJ databases">
        <title>Marinobacter lutaoensis whole genome sequencing.</title>
        <authorList>
            <person name="Verma A."/>
            <person name="Krishnamurthi S."/>
        </authorList>
    </citation>
    <scope>NUCLEOTIDE SEQUENCE [LARGE SCALE GENOMIC DNA]</scope>
    <source>
        <strain evidence="3 4">T5054</strain>
    </source>
</reference>
<feature type="domain" description="MaoC-like" evidence="2">
    <location>
        <begin position="171"/>
        <end position="261"/>
    </location>
</feature>
<dbReference type="Proteomes" id="UP000189339">
    <property type="component" value="Unassembled WGS sequence"/>
</dbReference>
<dbReference type="PANTHER" id="PTHR43841">
    <property type="entry name" value="3-HYDROXYACYL-THIOESTER DEHYDRATASE HTDX-RELATED"/>
    <property type="match status" value="1"/>
</dbReference>
<name>A0A1V2DSY1_9GAMM</name>
<dbReference type="OrthoDB" id="9774179at2"/>
<dbReference type="EMBL" id="MSCW01000006">
    <property type="protein sequence ID" value="ONF43743.1"/>
    <property type="molecule type" value="Genomic_DNA"/>
</dbReference>